<evidence type="ECO:0000313" key="2">
    <source>
        <dbReference type="Proteomes" id="UP001197093"/>
    </source>
</evidence>
<dbReference type="Gene3D" id="3.80.10.10">
    <property type="entry name" value="Ribonuclease Inhibitor"/>
    <property type="match status" value="1"/>
</dbReference>
<reference evidence="1" key="1">
    <citation type="submission" date="2023-02" db="EMBL/GenBank/DDBJ databases">
        <authorList>
            <person name="Palmer J.M."/>
        </authorList>
    </citation>
    <scope>NUCLEOTIDE SEQUENCE</scope>
    <source>
        <strain evidence="1">FW57</strain>
    </source>
</reference>
<name>A0AAD4F116_9PEZI</name>
<dbReference type="InterPro" id="IPR032675">
    <property type="entry name" value="LRR_dom_sf"/>
</dbReference>
<accession>A0AAD4F116</accession>
<evidence type="ECO:0000313" key="1">
    <source>
        <dbReference type="EMBL" id="KAG7291096.1"/>
    </source>
</evidence>
<comment type="caution">
    <text evidence="1">The sequence shown here is derived from an EMBL/GenBank/DDBJ whole genome shotgun (WGS) entry which is preliminary data.</text>
</comment>
<dbReference type="AlphaFoldDB" id="A0AAD4F116"/>
<organism evidence="1 2">
    <name type="scientific">Staphylotrichum longicolle</name>
    <dbReference type="NCBI Taxonomy" id="669026"/>
    <lineage>
        <taxon>Eukaryota</taxon>
        <taxon>Fungi</taxon>
        <taxon>Dikarya</taxon>
        <taxon>Ascomycota</taxon>
        <taxon>Pezizomycotina</taxon>
        <taxon>Sordariomycetes</taxon>
        <taxon>Sordariomycetidae</taxon>
        <taxon>Sordariales</taxon>
        <taxon>Chaetomiaceae</taxon>
        <taxon>Staphylotrichum</taxon>
    </lineage>
</organism>
<keyword evidence="2" id="KW-1185">Reference proteome</keyword>
<gene>
    <name evidence="1" type="ORF">NEMBOFW57_001106</name>
</gene>
<dbReference type="SUPFAM" id="SSF52047">
    <property type="entry name" value="RNI-like"/>
    <property type="match status" value="1"/>
</dbReference>
<dbReference type="EMBL" id="JAHCVI010000001">
    <property type="protein sequence ID" value="KAG7291096.1"/>
    <property type="molecule type" value="Genomic_DNA"/>
</dbReference>
<sequence>MAVVCLAPNLTTLEIGHFYNNSGNTDFLLQKANNRVTGPKDTFTLSKLTTLTVTLAAAYAVKINLHKLNGLLYAAPNLQSLSVDGATGGTSLTARLPNLTSLCLNKSYLTYRGLRLLVRSCINLTTFKLTQIARYSEAAWLPVSPAQILECLVPCRTRLQRLHLAPLVRPYNVDAISEKPFPLLTTLEWFPGLKQVAIDPLAIASRINGQRLVDLLRDCPVLEGFFLLKLTEVAEEELANIAHAAVDLMIWPRLSVIKFQAHDSYRPWEVTQDQPNLQRLQAQLQSDQRDSNASKLERAGVKLVVVSSKETHSFADS</sequence>
<protein>
    <submittedName>
        <fullName evidence="1">Uncharacterized protein</fullName>
    </submittedName>
</protein>
<dbReference type="Proteomes" id="UP001197093">
    <property type="component" value="Unassembled WGS sequence"/>
</dbReference>
<proteinExistence type="predicted"/>